<evidence type="ECO:0000256" key="2">
    <source>
        <dbReference type="SAM" id="Phobius"/>
    </source>
</evidence>
<name>A0A8H3M835_9GLOM</name>
<evidence type="ECO:0000313" key="4">
    <source>
        <dbReference type="Proteomes" id="UP000615446"/>
    </source>
</evidence>
<evidence type="ECO:0000256" key="1">
    <source>
        <dbReference type="SAM" id="MobiDB-lite"/>
    </source>
</evidence>
<feature type="compositionally biased region" description="Basic residues" evidence="1">
    <location>
        <begin position="196"/>
        <end position="205"/>
    </location>
</feature>
<gene>
    <name evidence="3" type="ORF">RCL2_002595000</name>
</gene>
<sequence>MGYYGPSIFSEEYIECSQRILSIIAHDPLLNSDTQRKRTAEDTFPIITLPPNILSLYIIIVGIILLMTLKILSLEEEVQEIIRHYDNLFLQSSYLSETNTNFSHAKDVDQILCLSFTLIPKDVAICCDLIIIKYHRLLNDKQIIRNKWYENWAKWSVLSTDEDKAVFDCAQQVTKNLANSESENSKARLTSDGNNHGRKPGFRVN</sequence>
<keyword evidence="2" id="KW-0812">Transmembrane</keyword>
<dbReference type="OrthoDB" id="2372095at2759"/>
<feature type="region of interest" description="Disordered" evidence="1">
    <location>
        <begin position="179"/>
        <end position="205"/>
    </location>
</feature>
<proteinExistence type="predicted"/>
<feature type="transmembrane region" description="Helical" evidence="2">
    <location>
        <begin position="54"/>
        <end position="73"/>
    </location>
</feature>
<evidence type="ECO:0000313" key="3">
    <source>
        <dbReference type="EMBL" id="GES99446.1"/>
    </source>
</evidence>
<feature type="compositionally biased region" description="Polar residues" evidence="1">
    <location>
        <begin position="179"/>
        <end position="194"/>
    </location>
</feature>
<dbReference type="Proteomes" id="UP000615446">
    <property type="component" value="Unassembled WGS sequence"/>
</dbReference>
<keyword evidence="2" id="KW-1133">Transmembrane helix</keyword>
<protein>
    <submittedName>
        <fullName evidence="3">Uncharacterized protein</fullName>
    </submittedName>
</protein>
<organism evidence="3 4">
    <name type="scientific">Rhizophagus clarus</name>
    <dbReference type="NCBI Taxonomy" id="94130"/>
    <lineage>
        <taxon>Eukaryota</taxon>
        <taxon>Fungi</taxon>
        <taxon>Fungi incertae sedis</taxon>
        <taxon>Mucoromycota</taxon>
        <taxon>Glomeromycotina</taxon>
        <taxon>Glomeromycetes</taxon>
        <taxon>Glomerales</taxon>
        <taxon>Glomeraceae</taxon>
        <taxon>Rhizophagus</taxon>
    </lineage>
</organism>
<reference evidence="3" key="1">
    <citation type="submission" date="2019-10" db="EMBL/GenBank/DDBJ databases">
        <title>Conservation and host-specific expression of non-tandemly repeated heterogenous ribosome RNA gene in arbuscular mycorrhizal fungi.</title>
        <authorList>
            <person name="Maeda T."/>
            <person name="Kobayashi Y."/>
            <person name="Nakagawa T."/>
            <person name="Ezawa T."/>
            <person name="Yamaguchi K."/>
            <person name="Bino T."/>
            <person name="Nishimoto Y."/>
            <person name="Shigenobu S."/>
            <person name="Kawaguchi M."/>
        </authorList>
    </citation>
    <scope>NUCLEOTIDE SEQUENCE</scope>
    <source>
        <strain evidence="3">HR1</strain>
    </source>
</reference>
<dbReference type="AlphaFoldDB" id="A0A8H3M835"/>
<dbReference type="EMBL" id="BLAL01000281">
    <property type="protein sequence ID" value="GES99446.1"/>
    <property type="molecule type" value="Genomic_DNA"/>
</dbReference>
<comment type="caution">
    <text evidence="3">The sequence shown here is derived from an EMBL/GenBank/DDBJ whole genome shotgun (WGS) entry which is preliminary data.</text>
</comment>
<accession>A0A8H3M835</accession>
<keyword evidence="2" id="KW-0472">Membrane</keyword>